<accession>A0AAV5FCH3</accession>
<feature type="compositionally biased region" description="Basic and acidic residues" evidence="7">
    <location>
        <begin position="1"/>
        <end position="21"/>
    </location>
</feature>
<dbReference type="GO" id="GO:0012505">
    <property type="term" value="C:endomembrane system"/>
    <property type="evidence" value="ECO:0007669"/>
    <property type="project" value="UniProtKB-SubCell"/>
</dbReference>
<feature type="transmembrane region" description="Helical" evidence="8">
    <location>
        <begin position="239"/>
        <end position="258"/>
    </location>
</feature>
<keyword evidence="10" id="KW-1185">Reference proteome</keyword>
<evidence type="ECO:0000256" key="2">
    <source>
        <dbReference type="ARBA" id="ARBA00022692"/>
    </source>
</evidence>
<name>A0AAV5FCH3_ELECO</name>
<dbReference type="AlphaFoldDB" id="A0AAV5FCH3"/>
<evidence type="ECO:0000256" key="6">
    <source>
        <dbReference type="ARBA" id="ARBA00029467"/>
    </source>
</evidence>
<dbReference type="PANTHER" id="PTHR31769">
    <property type="entry name" value="OS07G0462200 PROTEIN-RELATED"/>
    <property type="match status" value="1"/>
</dbReference>
<feature type="region of interest" description="Disordered" evidence="7">
    <location>
        <begin position="1"/>
        <end position="70"/>
    </location>
</feature>
<reference evidence="9" key="2">
    <citation type="submission" date="2021-12" db="EMBL/GenBank/DDBJ databases">
        <title>Resequencing data analysis of finger millet.</title>
        <authorList>
            <person name="Hatakeyama M."/>
            <person name="Aluri S."/>
            <person name="Balachadran M.T."/>
            <person name="Sivarajan S.R."/>
            <person name="Poveda L."/>
            <person name="Shimizu-Inatsugi R."/>
            <person name="Schlapbach R."/>
            <person name="Sreeman S.M."/>
            <person name="Shimizu K.K."/>
        </authorList>
    </citation>
    <scope>NUCLEOTIDE SEQUENCE</scope>
</reference>
<dbReference type="Proteomes" id="UP001054889">
    <property type="component" value="Unassembled WGS sequence"/>
</dbReference>
<gene>
    <name evidence="9" type="primary">gb21138</name>
    <name evidence="9" type="ORF">PR202_gb21138</name>
</gene>
<organism evidence="9 10">
    <name type="scientific">Eleusine coracana subsp. coracana</name>
    <dbReference type="NCBI Taxonomy" id="191504"/>
    <lineage>
        <taxon>Eukaryota</taxon>
        <taxon>Viridiplantae</taxon>
        <taxon>Streptophyta</taxon>
        <taxon>Embryophyta</taxon>
        <taxon>Tracheophyta</taxon>
        <taxon>Spermatophyta</taxon>
        <taxon>Magnoliopsida</taxon>
        <taxon>Liliopsida</taxon>
        <taxon>Poales</taxon>
        <taxon>Poaceae</taxon>
        <taxon>PACMAD clade</taxon>
        <taxon>Chloridoideae</taxon>
        <taxon>Cynodonteae</taxon>
        <taxon>Eleusininae</taxon>
        <taxon>Eleusine</taxon>
    </lineage>
</organism>
<sequence>MSKEKQSREIKNAKSRDRWHPDNQCGSDQSTSLHCLALRRAGQHPKSRASLERRRVRKKGGRRRRRTEGAEPWRESKRWSSASWSSPWTWSPACLESKPRRLRTRQVILVSCVVLVLESWGDLVSCSYHVWCDVYWLQGRHLRVLFIECRQPVWRAYELGVAAAAVLASSHAIANLAGGCACACSGDKLRRPSPNRHMASFALVLTWIVLVIGVALLVLGALPNRTHKVAECGVARHRFLSIGGVLCFVHALVCVVYYSSASAAKREEGRTGAHA</sequence>
<keyword evidence="3" id="KW-0732">Signal</keyword>
<comment type="caution">
    <text evidence="9">The sequence shown here is derived from an EMBL/GenBank/DDBJ whole genome shotgun (WGS) entry which is preliminary data.</text>
</comment>
<feature type="transmembrane region" description="Helical" evidence="8">
    <location>
        <begin position="198"/>
        <end position="219"/>
    </location>
</feature>
<reference evidence="9" key="1">
    <citation type="journal article" date="2018" name="DNA Res.">
        <title>Multiple hybrid de novo genome assembly of finger millet, an orphan allotetraploid crop.</title>
        <authorList>
            <person name="Hatakeyama M."/>
            <person name="Aluri S."/>
            <person name="Balachadran M.T."/>
            <person name="Sivarajan S.R."/>
            <person name="Patrignani A."/>
            <person name="Gruter S."/>
            <person name="Poveda L."/>
            <person name="Shimizu-Inatsugi R."/>
            <person name="Baeten J."/>
            <person name="Francoijs K.J."/>
            <person name="Nataraja K.N."/>
            <person name="Reddy Y.A.N."/>
            <person name="Phadnis S."/>
            <person name="Ravikumar R.L."/>
            <person name="Schlapbach R."/>
            <person name="Sreeman S.M."/>
            <person name="Shimizu K.K."/>
        </authorList>
    </citation>
    <scope>NUCLEOTIDE SEQUENCE</scope>
</reference>
<keyword evidence="4 8" id="KW-1133">Transmembrane helix</keyword>
<evidence type="ECO:0008006" key="11">
    <source>
        <dbReference type="Google" id="ProtNLM"/>
    </source>
</evidence>
<evidence type="ECO:0000256" key="1">
    <source>
        <dbReference type="ARBA" id="ARBA00004127"/>
    </source>
</evidence>
<evidence type="ECO:0000256" key="8">
    <source>
        <dbReference type="SAM" id="Phobius"/>
    </source>
</evidence>
<keyword evidence="5 8" id="KW-0472">Membrane</keyword>
<keyword evidence="2 8" id="KW-0812">Transmembrane</keyword>
<dbReference type="InterPro" id="IPR052222">
    <property type="entry name" value="DESIGUAL"/>
</dbReference>
<comment type="subcellular location">
    <subcellularLocation>
        <location evidence="1">Endomembrane system</location>
        <topology evidence="1">Multi-pass membrane protein</topology>
    </subcellularLocation>
</comment>
<evidence type="ECO:0000256" key="3">
    <source>
        <dbReference type="ARBA" id="ARBA00022729"/>
    </source>
</evidence>
<dbReference type="InterPro" id="IPR009606">
    <property type="entry name" value="DEAL/Modifying_wall_lignin1/2"/>
</dbReference>
<evidence type="ECO:0000256" key="4">
    <source>
        <dbReference type="ARBA" id="ARBA00022989"/>
    </source>
</evidence>
<feature type="compositionally biased region" description="Basic residues" evidence="7">
    <location>
        <begin position="54"/>
        <end position="66"/>
    </location>
</feature>
<dbReference type="EMBL" id="BQKI01000084">
    <property type="protein sequence ID" value="GJN32622.1"/>
    <property type="molecule type" value="Genomic_DNA"/>
</dbReference>
<dbReference type="Pfam" id="PF06749">
    <property type="entry name" value="DUF1218"/>
    <property type="match status" value="1"/>
</dbReference>
<evidence type="ECO:0000256" key="7">
    <source>
        <dbReference type="SAM" id="MobiDB-lite"/>
    </source>
</evidence>
<evidence type="ECO:0000313" key="10">
    <source>
        <dbReference type="Proteomes" id="UP001054889"/>
    </source>
</evidence>
<comment type="similarity">
    <text evidence="6">Belongs to the DESIGUAL family.</text>
</comment>
<feature type="compositionally biased region" description="Polar residues" evidence="7">
    <location>
        <begin position="24"/>
        <end position="33"/>
    </location>
</feature>
<evidence type="ECO:0000256" key="5">
    <source>
        <dbReference type="ARBA" id="ARBA00023136"/>
    </source>
</evidence>
<proteinExistence type="inferred from homology"/>
<protein>
    <recommendedName>
        <fullName evidence="11">Transmembrane protein</fullName>
    </recommendedName>
</protein>
<evidence type="ECO:0000313" key="9">
    <source>
        <dbReference type="EMBL" id="GJN32622.1"/>
    </source>
</evidence>